<comment type="catalytic activity">
    <reaction evidence="6">
        <text>Endonucleolytic cleavage of RNA, removing 5'-extranucleotides from tRNA precursor.</text>
        <dbReference type="EC" id="3.1.26.5"/>
    </reaction>
</comment>
<dbReference type="PANTHER" id="PTHR33992:SF1">
    <property type="entry name" value="RIBONUCLEASE P PROTEIN COMPONENT"/>
    <property type="match status" value="1"/>
</dbReference>
<dbReference type="RefSeq" id="WP_258210918.1">
    <property type="nucleotide sequence ID" value="NZ_CP102734.1"/>
</dbReference>
<evidence type="ECO:0000256" key="7">
    <source>
        <dbReference type="NCBIfam" id="TIGR00188"/>
    </source>
</evidence>
<comment type="function">
    <text evidence="6">RNaseP catalyzes the removal of the 5'-leader sequence from pre-tRNA to produce the mature 5'-terminus. It can also cleave other RNA substrates such as 4.5S RNA. The protein component plays an auxiliary but essential role in vivo by binding to the 5'-leader sequence and broadening the substrate specificity of the ribozyme.</text>
</comment>
<sequence length="109" mass="13303">MSNFQRLRKNWEFQDIIKQKQQLVSKNIVLYFQKAEQFTIGISIPKKNSNAVMRNYYKRQVKSILRLIDTSNINYKVVFIARKTFLHLSFFEKKNEIFKIIERLRLEKK</sequence>
<keyword evidence="9" id="KW-1185">Reference proteome</keyword>
<evidence type="ECO:0000313" key="8">
    <source>
        <dbReference type="EMBL" id="UVD81744.1"/>
    </source>
</evidence>
<evidence type="ECO:0000256" key="1">
    <source>
        <dbReference type="ARBA" id="ARBA00022694"/>
    </source>
</evidence>
<reference evidence="8" key="1">
    <citation type="submission" date="2022-08" db="EMBL/GenBank/DDBJ databases">
        <title>Complete genome of Mycoplasma iguanae type strain 2327.</title>
        <authorList>
            <person name="Spergser J."/>
        </authorList>
    </citation>
    <scope>NUCLEOTIDE SEQUENCE</scope>
    <source>
        <strain evidence="8">2327</strain>
    </source>
</reference>
<dbReference type="InterPro" id="IPR020568">
    <property type="entry name" value="Ribosomal_Su5_D2-typ_SF"/>
</dbReference>
<gene>
    <name evidence="6 8" type="primary">rnpA</name>
    <name evidence="8" type="ORF">NV226_00265</name>
</gene>
<dbReference type="PANTHER" id="PTHR33992">
    <property type="entry name" value="RIBONUCLEASE P PROTEIN COMPONENT"/>
    <property type="match status" value="1"/>
</dbReference>
<dbReference type="Pfam" id="PF00825">
    <property type="entry name" value="Ribonuclease_P"/>
    <property type="match status" value="1"/>
</dbReference>
<evidence type="ECO:0000256" key="5">
    <source>
        <dbReference type="ARBA" id="ARBA00022884"/>
    </source>
</evidence>
<dbReference type="EMBL" id="CP102734">
    <property type="protein sequence ID" value="UVD81744.1"/>
    <property type="molecule type" value="Genomic_DNA"/>
</dbReference>
<evidence type="ECO:0000256" key="3">
    <source>
        <dbReference type="ARBA" id="ARBA00022759"/>
    </source>
</evidence>
<dbReference type="GO" id="GO:0004526">
    <property type="term" value="F:ribonuclease P activity"/>
    <property type="evidence" value="ECO:0007669"/>
    <property type="project" value="UniProtKB-EC"/>
</dbReference>
<keyword evidence="4 6" id="KW-0378">Hydrolase</keyword>
<protein>
    <recommendedName>
        <fullName evidence="6 7">Ribonuclease P protein component</fullName>
        <shortName evidence="6">RNase P protein</shortName>
        <shortName evidence="6">RNaseP protein</shortName>
        <ecNumber evidence="6 7">3.1.26.5</ecNumber>
    </recommendedName>
    <alternativeName>
        <fullName evidence="6">Protein C5</fullName>
    </alternativeName>
</protein>
<evidence type="ECO:0000256" key="6">
    <source>
        <dbReference type="HAMAP-Rule" id="MF_00227"/>
    </source>
</evidence>
<keyword evidence="2 6" id="KW-0540">Nuclease</keyword>
<keyword evidence="1 6" id="KW-0819">tRNA processing</keyword>
<accession>A0ABY5RAD8</accession>
<dbReference type="EC" id="3.1.26.5" evidence="6 7"/>
<organism evidence="8 9">
    <name type="scientific">Mycoplasma iguanae</name>
    <dbReference type="NCBI Taxonomy" id="292461"/>
    <lineage>
        <taxon>Bacteria</taxon>
        <taxon>Bacillati</taxon>
        <taxon>Mycoplasmatota</taxon>
        <taxon>Mollicutes</taxon>
        <taxon>Mycoplasmataceae</taxon>
        <taxon>Mycoplasma</taxon>
    </lineage>
</organism>
<dbReference type="Gene3D" id="3.30.230.10">
    <property type="match status" value="1"/>
</dbReference>
<dbReference type="Proteomes" id="UP001059252">
    <property type="component" value="Chromosome"/>
</dbReference>
<dbReference type="SUPFAM" id="SSF54211">
    <property type="entry name" value="Ribosomal protein S5 domain 2-like"/>
    <property type="match status" value="1"/>
</dbReference>
<evidence type="ECO:0000256" key="2">
    <source>
        <dbReference type="ARBA" id="ARBA00022722"/>
    </source>
</evidence>
<dbReference type="NCBIfam" id="TIGR00188">
    <property type="entry name" value="rnpA"/>
    <property type="match status" value="1"/>
</dbReference>
<name>A0ABY5RAD8_9MOLU</name>
<comment type="similarity">
    <text evidence="6">Belongs to the RnpA family.</text>
</comment>
<dbReference type="InterPro" id="IPR014721">
    <property type="entry name" value="Ribsml_uS5_D2-typ_fold_subgr"/>
</dbReference>
<dbReference type="HAMAP" id="MF_00227">
    <property type="entry name" value="RNase_P"/>
    <property type="match status" value="1"/>
</dbReference>
<keyword evidence="3 6" id="KW-0255">Endonuclease</keyword>
<dbReference type="InterPro" id="IPR000100">
    <property type="entry name" value="RNase_P"/>
</dbReference>
<evidence type="ECO:0000313" key="9">
    <source>
        <dbReference type="Proteomes" id="UP001059252"/>
    </source>
</evidence>
<evidence type="ECO:0000256" key="4">
    <source>
        <dbReference type="ARBA" id="ARBA00022801"/>
    </source>
</evidence>
<keyword evidence="5 6" id="KW-0694">RNA-binding</keyword>
<comment type="subunit">
    <text evidence="6">Consists of a catalytic RNA component (M1 or rnpB) and a protein subunit.</text>
</comment>
<proteinExistence type="inferred from homology"/>